<dbReference type="PIRSF" id="PIRSF038130">
    <property type="entry name" value="TF_WRKY_IIc"/>
    <property type="match status" value="1"/>
</dbReference>
<keyword evidence="4 7" id="KW-0238">DNA-binding</keyword>
<accession>A0A6D2HF34</accession>
<evidence type="ECO:0000256" key="2">
    <source>
        <dbReference type="ARBA" id="ARBA00008964"/>
    </source>
</evidence>
<feature type="region of interest" description="Disordered" evidence="8">
    <location>
        <begin position="109"/>
        <end position="170"/>
    </location>
</feature>
<dbReference type="AlphaFoldDB" id="A0A6D2HF34"/>
<dbReference type="EMBL" id="CACVBM020000111">
    <property type="protein sequence ID" value="CAA7014429.1"/>
    <property type="molecule type" value="Genomic_DNA"/>
</dbReference>
<comment type="similarity">
    <text evidence="2 7">Belongs to the WRKY group II-c family.</text>
</comment>
<dbReference type="Gene3D" id="2.20.25.80">
    <property type="entry name" value="WRKY domain"/>
    <property type="match status" value="1"/>
</dbReference>
<dbReference type="InterPro" id="IPR044810">
    <property type="entry name" value="WRKY_plant"/>
</dbReference>
<reference evidence="10" key="1">
    <citation type="submission" date="2020-01" db="EMBL/GenBank/DDBJ databases">
        <authorList>
            <person name="Mishra B."/>
        </authorList>
    </citation>
    <scope>NUCLEOTIDE SEQUENCE [LARGE SCALE GENOMIC DNA]</scope>
</reference>
<keyword evidence="11" id="KW-1185">Reference proteome</keyword>
<dbReference type="PANTHER" id="PTHR31221:SF152">
    <property type="entry name" value="WRKY TRANSCRIPTION FACTOR 8"/>
    <property type="match status" value="1"/>
</dbReference>
<dbReference type="PROSITE" id="PS50811">
    <property type="entry name" value="WRKY"/>
    <property type="match status" value="1"/>
</dbReference>
<dbReference type="GO" id="GO:0003700">
    <property type="term" value="F:DNA-binding transcription factor activity"/>
    <property type="evidence" value="ECO:0007669"/>
    <property type="project" value="UniProtKB-UniRule"/>
</dbReference>
<dbReference type="Pfam" id="PF03106">
    <property type="entry name" value="WRKY"/>
    <property type="match status" value="1"/>
</dbReference>
<evidence type="ECO:0000256" key="3">
    <source>
        <dbReference type="ARBA" id="ARBA00023015"/>
    </source>
</evidence>
<dbReference type="FunFam" id="2.20.25.80:FF:000003">
    <property type="entry name" value="WRKY transcription factor 57"/>
    <property type="match status" value="1"/>
</dbReference>
<dbReference type="GO" id="GO:0043565">
    <property type="term" value="F:sequence-specific DNA binding"/>
    <property type="evidence" value="ECO:0007669"/>
    <property type="project" value="InterPro"/>
</dbReference>
<sequence>MANETKDLHNYHYTSPYSHYNNNFNNQNIINLPYVTGPSTYNANMISSQIGSDLHSSPQGAYELGFELSPPSSEYFNPSIDQENGFYNGYNYNNSHKSHEVVGGGSAIVEGETRDPASPSSSEADHHHGEDSGKSLRKREAADGGEDDQRSQKVVKTKKKDEKKQREPRVSFMTKTEVDHLEDGYRWRKYGQKAVKNSPYPRSYYRCTTQKCNVKKRVERSYQDPTVVITTYESQHNHPIPTSRRTAMFAGSAAPDHNSSSLSPVSDFIINTPRSFSRDDLFRAPYASVNVNPNYPQQQNQEFHHESEYELLKEMFPSVFFKQEP</sequence>
<feature type="compositionally biased region" description="Basic and acidic residues" evidence="8">
    <location>
        <begin position="159"/>
        <end position="169"/>
    </location>
</feature>
<evidence type="ECO:0000259" key="9">
    <source>
        <dbReference type="PROSITE" id="PS50811"/>
    </source>
</evidence>
<feature type="domain" description="WRKY" evidence="9">
    <location>
        <begin position="176"/>
        <end position="241"/>
    </location>
</feature>
<dbReference type="OrthoDB" id="1936515at2759"/>
<dbReference type="SMART" id="SM00774">
    <property type="entry name" value="WRKY"/>
    <property type="match status" value="1"/>
</dbReference>
<protein>
    <recommendedName>
        <fullName evidence="7">WRKY transcription factor</fullName>
    </recommendedName>
</protein>
<dbReference type="Proteomes" id="UP000467841">
    <property type="component" value="Unassembled WGS sequence"/>
</dbReference>
<comment type="subcellular location">
    <subcellularLocation>
        <location evidence="1 7">Nucleus</location>
    </subcellularLocation>
</comment>
<evidence type="ECO:0000256" key="7">
    <source>
        <dbReference type="PIRNR" id="PIRNR038130"/>
    </source>
</evidence>
<evidence type="ECO:0000256" key="4">
    <source>
        <dbReference type="ARBA" id="ARBA00023125"/>
    </source>
</evidence>
<dbReference type="GO" id="GO:0005634">
    <property type="term" value="C:nucleus"/>
    <property type="evidence" value="ECO:0007669"/>
    <property type="project" value="UniProtKB-SubCell"/>
</dbReference>
<dbReference type="InterPro" id="IPR003657">
    <property type="entry name" value="WRKY_dom"/>
</dbReference>
<name>A0A6D2HF34_9BRAS</name>
<keyword evidence="3 7" id="KW-0805">Transcription regulation</keyword>
<proteinExistence type="inferred from homology"/>
<evidence type="ECO:0000256" key="5">
    <source>
        <dbReference type="ARBA" id="ARBA00023163"/>
    </source>
</evidence>
<keyword evidence="6 7" id="KW-0539">Nucleus</keyword>
<comment type="caution">
    <text evidence="10">The sequence shown here is derived from an EMBL/GenBank/DDBJ whole genome shotgun (WGS) entry which is preliminary data.</text>
</comment>
<evidence type="ECO:0000313" key="10">
    <source>
        <dbReference type="EMBL" id="CAA7014429.1"/>
    </source>
</evidence>
<evidence type="ECO:0000313" key="11">
    <source>
        <dbReference type="Proteomes" id="UP000467841"/>
    </source>
</evidence>
<dbReference type="InterPro" id="IPR017396">
    <property type="entry name" value="TF_WRKY_IIc"/>
</dbReference>
<evidence type="ECO:0000256" key="1">
    <source>
        <dbReference type="ARBA" id="ARBA00004123"/>
    </source>
</evidence>
<gene>
    <name evidence="10" type="ORF">MERR_LOCUS1663</name>
</gene>
<feature type="compositionally biased region" description="Basic and acidic residues" evidence="8">
    <location>
        <begin position="123"/>
        <end position="151"/>
    </location>
</feature>
<dbReference type="PANTHER" id="PTHR31221">
    <property type="entry name" value="WRKY TRANSCRIPTION FACTOR PROTEIN 1-RELATED"/>
    <property type="match status" value="1"/>
</dbReference>
<keyword evidence="5 7" id="KW-0804">Transcription</keyword>
<evidence type="ECO:0000256" key="8">
    <source>
        <dbReference type="SAM" id="MobiDB-lite"/>
    </source>
</evidence>
<evidence type="ECO:0000256" key="6">
    <source>
        <dbReference type="ARBA" id="ARBA00023242"/>
    </source>
</evidence>
<dbReference type="InterPro" id="IPR036576">
    <property type="entry name" value="WRKY_dom_sf"/>
</dbReference>
<dbReference type="SUPFAM" id="SSF118290">
    <property type="entry name" value="WRKY DNA-binding domain"/>
    <property type="match status" value="1"/>
</dbReference>
<organism evidence="10 11">
    <name type="scientific">Microthlaspi erraticum</name>
    <dbReference type="NCBI Taxonomy" id="1685480"/>
    <lineage>
        <taxon>Eukaryota</taxon>
        <taxon>Viridiplantae</taxon>
        <taxon>Streptophyta</taxon>
        <taxon>Embryophyta</taxon>
        <taxon>Tracheophyta</taxon>
        <taxon>Spermatophyta</taxon>
        <taxon>Magnoliopsida</taxon>
        <taxon>eudicotyledons</taxon>
        <taxon>Gunneridae</taxon>
        <taxon>Pentapetalae</taxon>
        <taxon>rosids</taxon>
        <taxon>malvids</taxon>
        <taxon>Brassicales</taxon>
        <taxon>Brassicaceae</taxon>
        <taxon>Coluteocarpeae</taxon>
        <taxon>Microthlaspi</taxon>
    </lineage>
</organism>